<name>A0A060TDN0_BLAAD</name>
<reference evidence="4" key="2">
    <citation type="submission" date="2014-06" db="EMBL/GenBank/DDBJ databases">
        <title>The complete genome of Blastobotrys (Arxula) adeninivorans LS3 - a yeast of biotechnological interest.</title>
        <authorList>
            <person name="Kunze G."/>
            <person name="Gaillardin C."/>
            <person name="Czernicka M."/>
            <person name="Durrens P."/>
            <person name="Martin T."/>
            <person name="Boer E."/>
            <person name="Gabaldon T."/>
            <person name="Cruz J."/>
            <person name="Talla E."/>
            <person name="Marck C."/>
            <person name="Goffeau A."/>
            <person name="Barbe V."/>
            <person name="Baret P."/>
            <person name="Baronian K."/>
            <person name="Beier S."/>
            <person name="Bleykasten C."/>
            <person name="Bode R."/>
            <person name="Casaregola S."/>
            <person name="Despons L."/>
            <person name="Fairhead C."/>
            <person name="Giersberg M."/>
            <person name="Gierski P."/>
            <person name="Hahnel U."/>
            <person name="Hartmann A."/>
            <person name="Jankowska D."/>
            <person name="Jubin C."/>
            <person name="Jung P."/>
            <person name="Lafontaine I."/>
            <person name="Leh-Louis V."/>
            <person name="Lemaire M."/>
            <person name="Marcet-Houben M."/>
            <person name="Mascher M."/>
            <person name="Morel G."/>
            <person name="Richard G.-F."/>
            <person name="Riechen J."/>
            <person name="Sacerdot C."/>
            <person name="Sarkar A."/>
            <person name="Savel G."/>
            <person name="Schacherer J."/>
            <person name="Sherman D."/>
            <person name="Straub M.-L."/>
            <person name="Stein N."/>
            <person name="Thierry A."/>
            <person name="Trautwein-Schult A."/>
            <person name="Westhof E."/>
            <person name="Worch S."/>
            <person name="Dujon B."/>
            <person name="Souciet J.-L."/>
            <person name="Wincker P."/>
            <person name="Scholz U."/>
            <person name="Neuveglise N."/>
        </authorList>
    </citation>
    <scope>NUCLEOTIDE SEQUENCE</scope>
    <source>
        <strain evidence="4">LS3</strain>
    </source>
</reference>
<dbReference type="AlphaFoldDB" id="A0A060TDN0"/>
<dbReference type="GO" id="GO:1990904">
    <property type="term" value="C:ribonucleoprotein complex"/>
    <property type="evidence" value="ECO:0007669"/>
    <property type="project" value="UniProtKB-KW"/>
</dbReference>
<protein>
    <submittedName>
        <fullName evidence="4">ARAD1D49038p</fullName>
    </submittedName>
</protein>
<dbReference type="PhylomeDB" id="A0A060TDN0"/>
<dbReference type="EMBL" id="HG937694">
    <property type="protein sequence ID" value="CDP39068.1"/>
    <property type="molecule type" value="Genomic_DNA"/>
</dbReference>
<reference evidence="4" key="1">
    <citation type="submission" date="2014-02" db="EMBL/GenBank/DDBJ databases">
        <authorList>
            <person name="Genoscope - CEA"/>
        </authorList>
    </citation>
    <scope>NUCLEOTIDE SEQUENCE</scope>
    <source>
        <strain evidence="4">LS3</strain>
    </source>
</reference>
<dbReference type="PANTHER" id="PTHR11560">
    <property type="entry name" value="39S RIBOSOMAL PROTEIN L10, MITOCHONDRIAL"/>
    <property type="match status" value="1"/>
</dbReference>
<evidence type="ECO:0000313" key="4">
    <source>
        <dbReference type="EMBL" id="CDP39068.1"/>
    </source>
</evidence>
<dbReference type="Gene3D" id="3.30.70.1730">
    <property type="match status" value="1"/>
</dbReference>
<comment type="similarity">
    <text evidence="1">Belongs to the universal ribosomal protein uL10 family.</text>
</comment>
<evidence type="ECO:0000256" key="1">
    <source>
        <dbReference type="ARBA" id="ARBA00008889"/>
    </source>
</evidence>
<evidence type="ECO:0000256" key="3">
    <source>
        <dbReference type="ARBA" id="ARBA00023274"/>
    </source>
</evidence>
<dbReference type="SUPFAM" id="SSF160369">
    <property type="entry name" value="Ribosomal protein L10-like"/>
    <property type="match status" value="1"/>
</dbReference>
<keyword evidence="2" id="KW-0689">Ribosomal protein</keyword>
<dbReference type="GO" id="GO:0005840">
    <property type="term" value="C:ribosome"/>
    <property type="evidence" value="ECO:0007669"/>
    <property type="project" value="UniProtKB-KW"/>
</dbReference>
<keyword evidence="3" id="KW-0687">Ribonucleoprotein</keyword>
<dbReference type="InterPro" id="IPR047865">
    <property type="entry name" value="Ribosomal_uL10_bac_type"/>
</dbReference>
<dbReference type="InterPro" id="IPR043141">
    <property type="entry name" value="Ribosomal_uL10-like_sf"/>
</dbReference>
<accession>A0A060TDN0</accession>
<proteinExistence type="inferred from homology"/>
<evidence type="ECO:0000256" key="2">
    <source>
        <dbReference type="ARBA" id="ARBA00022980"/>
    </source>
</evidence>
<dbReference type="InterPro" id="IPR001790">
    <property type="entry name" value="Ribosomal_uL10"/>
</dbReference>
<sequence length="237" mass="26415">MLGLRGSRITLKSVPVVLKSVLSRNYSSASRETVKALDSRKTYLVDTYTSLLRKNPIVLALHNNTLQKAENNNIRQQIEKAGGKMMVTRSNLFRVALRGLQHEDPASKEANKLYKKHKHPLEDLFYGPTCVIAFPELTPKGVEDVVKIVDKTNERLILLGGLIDGQVLNRAKVDDFKKLPTLDQLRADLAGILTVLGGAGLVRTLESTSNMLYLTMDERRKDMDKGTDGGQDSQQEQ</sequence>
<organism evidence="4">
    <name type="scientific">Blastobotrys adeninivorans</name>
    <name type="common">Yeast</name>
    <name type="synonym">Arxula adeninivorans</name>
    <dbReference type="NCBI Taxonomy" id="409370"/>
    <lineage>
        <taxon>Eukaryota</taxon>
        <taxon>Fungi</taxon>
        <taxon>Dikarya</taxon>
        <taxon>Ascomycota</taxon>
        <taxon>Saccharomycotina</taxon>
        <taxon>Dipodascomycetes</taxon>
        <taxon>Dipodascales</taxon>
        <taxon>Trichomonascaceae</taxon>
        <taxon>Blastobotrys</taxon>
    </lineage>
</organism>
<dbReference type="Pfam" id="PF00466">
    <property type="entry name" value="Ribosomal_L10"/>
    <property type="match status" value="1"/>
</dbReference>
<gene>
    <name evidence="4" type="ORF">GNLVRS02_ARAD1D49038g</name>
</gene>